<keyword evidence="1" id="KW-0645">Protease</keyword>
<evidence type="ECO:0000259" key="2">
    <source>
        <dbReference type="PROSITE" id="PS50249"/>
    </source>
</evidence>
<dbReference type="Pfam" id="PF01398">
    <property type="entry name" value="JAB"/>
    <property type="match status" value="1"/>
</dbReference>
<gene>
    <name evidence="3" type="ORF">J8C05_06310</name>
</gene>
<keyword evidence="1" id="KW-0378">Hydrolase</keyword>
<evidence type="ECO:0000256" key="1">
    <source>
        <dbReference type="ARBA" id="ARBA00023049"/>
    </source>
</evidence>
<keyword evidence="1" id="KW-0482">Metalloprotease</keyword>
<dbReference type="Gene3D" id="3.40.140.10">
    <property type="entry name" value="Cytidine Deaminase, domain 2"/>
    <property type="match status" value="1"/>
</dbReference>
<dbReference type="InterPro" id="IPR037518">
    <property type="entry name" value="MPN"/>
</dbReference>
<dbReference type="Proteomes" id="UP000677668">
    <property type="component" value="Chromosome 1"/>
</dbReference>
<dbReference type="RefSeq" id="WP_211421425.1">
    <property type="nucleotide sequence ID" value="NZ_CP072642.1"/>
</dbReference>
<organism evidence="3 4">
    <name type="scientific">Chloracidobacterium sp. N</name>
    <dbReference type="NCBI Taxonomy" id="2821540"/>
    <lineage>
        <taxon>Bacteria</taxon>
        <taxon>Pseudomonadati</taxon>
        <taxon>Acidobacteriota</taxon>
        <taxon>Terriglobia</taxon>
        <taxon>Terriglobales</taxon>
        <taxon>Acidobacteriaceae</taxon>
        <taxon>Chloracidobacterium</taxon>
        <taxon>Chloracidobacterium aggregatum</taxon>
    </lineage>
</organism>
<evidence type="ECO:0000313" key="4">
    <source>
        <dbReference type="Proteomes" id="UP000677668"/>
    </source>
</evidence>
<dbReference type="EMBL" id="CP072642">
    <property type="protein sequence ID" value="QUV93000.1"/>
    <property type="molecule type" value="Genomic_DNA"/>
</dbReference>
<proteinExistence type="predicted"/>
<accession>A0ABX8AZS3</accession>
<dbReference type="SUPFAM" id="SSF102712">
    <property type="entry name" value="JAB1/MPN domain"/>
    <property type="match status" value="1"/>
</dbReference>
<name>A0ABX8AZS3_9BACT</name>
<dbReference type="PROSITE" id="PS50249">
    <property type="entry name" value="MPN"/>
    <property type="match status" value="1"/>
</dbReference>
<keyword evidence="4" id="KW-1185">Reference proteome</keyword>
<feature type="domain" description="MPN" evidence="2">
    <location>
        <begin position="35"/>
        <end position="202"/>
    </location>
</feature>
<dbReference type="PANTHER" id="PTHR10410">
    <property type="entry name" value="EUKARYOTIC TRANSLATION INITIATION FACTOR 3 -RELATED"/>
    <property type="match status" value="1"/>
</dbReference>
<evidence type="ECO:0000313" key="3">
    <source>
        <dbReference type="EMBL" id="QUV93000.1"/>
    </source>
</evidence>
<reference evidence="3 4" key="1">
    <citation type="submission" date="2021-03" db="EMBL/GenBank/DDBJ databases">
        <title>Genomic and phenotypic characterization of Chloracidobacterium isolates provides evidence for multiple species.</title>
        <authorList>
            <person name="Saini M.K."/>
            <person name="Costas A.M.G."/>
            <person name="Tank M."/>
            <person name="Bryant D.A."/>
        </authorList>
    </citation>
    <scope>NUCLEOTIDE SEQUENCE [LARGE SCALE GENOMIC DNA]</scope>
    <source>
        <strain evidence="3 4">N</strain>
    </source>
</reference>
<protein>
    <submittedName>
        <fullName evidence="3">Mov34/MPN/PAD-1 family protein</fullName>
    </submittedName>
</protein>
<dbReference type="InterPro" id="IPR050242">
    <property type="entry name" value="JAMM_MPN+_peptidase_M67A"/>
</dbReference>
<sequence>MTFRIKSVREVEPAHRPLPQVLSTIGQPPPTGLQVFLSRQAEEKILLAAPLEQPSERLPDLARTFLGENECGGLLIGNVYQAEAAGYRVTFTAIVDAIPAQEAQAGPTFVEMGATDLLAVTNYLQRLREHQRNVAEADLRIVGWYHTHPGFGVFMSGTDQATQRQVFGMPWQVAVVYDPLNGEYGLFYGKDSTHLPGWYLFDAQAEGFPFLPAPATGLDGVAAPRLSGDLSLRQRLMTELEAVRQGVRAALARYRDPEAS</sequence>
<dbReference type="InterPro" id="IPR000555">
    <property type="entry name" value="JAMM/MPN+_dom"/>
</dbReference>